<sequence length="80" mass="9199">MPGLKGKDVHIDDRYLHVELEDGRVISTPVSWYPELEQASISDFRKYRFICDGTGIEWEALDYHLSIEAMLSRDAKRSAA</sequence>
<reference evidence="2" key="1">
    <citation type="submission" date="2016-10" db="EMBL/GenBank/DDBJ databases">
        <authorList>
            <person name="Varghese N."/>
            <person name="Submissions S."/>
        </authorList>
    </citation>
    <scope>NUCLEOTIDE SEQUENCE [LARGE SCALE GENOMIC DNA]</scope>
    <source>
        <strain evidence="2">CGMCC 1.6775</strain>
    </source>
</reference>
<accession>A0A1I4TYF0</accession>
<dbReference type="AlphaFoldDB" id="A0A1I4TYF0"/>
<dbReference type="Proteomes" id="UP000199339">
    <property type="component" value="Unassembled WGS sequence"/>
</dbReference>
<dbReference type="OrthoDB" id="9807561at2"/>
<protein>
    <recommendedName>
        <fullName evidence="3">DUF2442 domain-containing protein</fullName>
    </recommendedName>
</protein>
<dbReference type="InterPro" id="IPR018841">
    <property type="entry name" value="DUF2442"/>
</dbReference>
<dbReference type="EMBL" id="FOUR01000002">
    <property type="protein sequence ID" value="SFM81605.1"/>
    <property type="molecule type" value="Genomic_DNA"/>
</dbReference>
<organism evidence="1 2">
    <name type="scientific">Marinobacter pelagius</name>
    <dbReference type="NCBI Taxonomy" id="379482"/>
    <lineage>
        <taxon>Bacteria</taxon>
        <taxon>Pseudomonadati</taxon>
        <taxon>Pseudomonadota</taxon>
        <taxon>Gammaproteobacteria</taxon>
        <taxon>Pseudomonadales</taxon>
        <taxon>Marinobacteraceae</taxon>
        <taxon>Marinobacter</taxon>
    </lineage>
</organism>
<keyword evidence="2" id="KW-1185">Reference proteome</keyword>
<name>A0A1I4TYF0_9GAMM</name>
<proteinExistence type="predicted"/>
<gene>
    <name evidence="1" type="ORF">SAMN04487961_1350</name>
</gene>
<dbReference type="RefSeq" id="WP_092000550.1">
    <property type="nucleotide sequence ID" value="NZ_FOUR01000002.1"/>
</dbReference>
<evidence type="ECO:0000313" key="2">
    <source>
        <dbReference type="Proteomes" id="UP000199339"/>
    </source>
</evidence>
<dbReference type="Pfam" id="PF10387">
    <property type="entry name" value="DUF2442"/>
    <property type="match status" value="1"/>
</dbReference>
<evidence type="ECO:0000313" key="1">
    <source>
        <dbReference type="EMBL" id="SFM81605.1"/>
    </source>
</evidence>
<dbReference type="Gene3D" id="3.30.2020.40">
    <property type="entry name" value="Uncharacterised protein PF10387, DUF2442"/>
    <property type="match status" value="1"/>
</dbReference>
<evidence type="ECO:0008006" key="3">
    <source>
        <dbReference type="Google" id="ProtNLM"/>
    </source>
</evidence>